<dbReference type="EMBL" id="JAUTXU010000373">
    <property type="protein sequence ID" value="KAK3683044.1"/>
    <property type="molecule type" value="Genomic_DNA"/>
</dbReference>
<accession>A0ACC3MCS3</accession>
<keyword evidence="2" id="KW-1185">Reference proteome</keyword>
<dbReference type="Proteomes" id="UP001281147">
    <property type="component" value="Unassembled WGS sequence"/>
</dbReference>
<comment type="caution">
    <text evidence="1">The sequence shown here is derived from an EMBL/GenBank/DDBJ whole genome shotgun (WGS) entry which is preliminary data.</text>
</comment>
<evidence type="ECO:0000313" key="1">
    <source>
        <dbReference type="EMBL" id="KAK3683044.1"/>
    </source>
</evidence>
<evidence type="ECO:0000313" key="2">
    <source>
        <dbReference type="Proteomes" id="UP001281147"/>
    </source>
</evidence>
<gene>
    <name evidence="1" type="ORF">LTR37_020608</name>
</gene>
<protein>
    <submittedName>
        <fullName evidence="1">Uncharacterized protein</fullName>
    </submittedName>
</protein>
<name>A0ACC3MCS3_9PEZI</name>
<proteinExistence type="predicted"/>
<reference evidence="1" key="1">
    <citation type="submission" date="2023-07" db="EMBL/GenBank/DDBJ databases">
        <title>Black Yeasts Isolated from many extreme environments.</title>
        <authorList>
            <person name="Coleine C."/>
            <person name="Stajich J.E."/>
            <person name="Selbmann L."/>
        </authorList>
    </citation>
    <scope>NUCLEOTIDE SEQUENCE</scope>
    <source>
        <strain evidence="1">CCFEE 5714</strain>
    </source>
</reference>
<sequence length="189" mass="20956">MLLNTVAEDPHAADGEAMKRLFEIEVQNIDECNECGSKSDPITATGNYHEVIVPSNEGGTSLKLGELLAASKKSTKQAVCKECSCDSLTTTMTFIKVPDNLVLRMNRINFDESTQRSSKAMTLVDLEPTSFSSGGAEYEFSAVVRHQGSSPRNGHYTIFRKQDDEWYHLNDDISSHVKCAMLLFKKIKA</sequence>
<organism evidence="1 2">
    <name type="scientific">Vermiconidia calcicola</name>
    <dbReference type="NCBI Taxonomy" id="1690605"/>
    <lineage>
        <taxon>Eukaryota</taxon>
        <taxon>Fungi</taxon>
        <taxon>Dikarya</taxon>
        <taxon>Ascomycota</taxon>
        <taxon>Pezizomycotina</taxon>
        <taxon>Dothideomycetes</taxon>
        <taxon>Dothideomycetidae</taxon>
        <taxon>Mycosphaerellales</taxon>
        <taxon>Extremaceae</taxon>
        <taxon>Vermiconidia</taxon>
    </lineage>
</organism>